<evidence type="ECO:0000313" key="2">
    <source>
        <dbReference type="EMBL" id="QHU14690.1"/>
    </source>
</evidence>
<proteinExistence type="predicted"/>
<sequence length="112" mass="12609">MARSGSVSTWAQQKFSELLILVIKFAAVMAFFMVPAYFTALKFGWIDWDITKIDWQKIKSDATSDTGNSSAFTQKANFGNKFNKYFKRLGKAIKGKPEPKKTSSTFTNAADF</sequence>
<dbReference type="AlphaFoldDB" id="A0A6C0KD76"/>
<feature type="transmembrane region" description="Helical" evidence="1">
    <location>
        <begin position="18"/>
        <end position="38"/>
    </location>
</feature>
<name>A0A6C0KD76_9ZZZZ</name>
<protein>
    <submittedName>
        <fullName evidence="2">Uncharacterized protein</fullName>
    </submittedName>
</protein>
<evidence type="ECO:0000256" key="1">
    <source>
        <dbReference type="SAM" id="Phobius"/>
    </source>
</evidence>
<keyword evidence="1" id="KW-0812">Transmembrane</keyword>
<keyword evidence="1" id="KW-1133">Transmembrane helix</keyword>
<reference evidence="2" key="1">
    <citation type="journal article" date="2020" name="Nature">
        <title>Giant virus diversity and host interactions through global metagenomics.</title>
        <authorList>
            <person name="Schulz F."/>
            <person name="Roux S."/>
            <person name="Paez-Espino D."/>
            <person name="Jungbluth S."/>
            <person name="Walsh D.A."/>
            <person name="Denef V.J."/>
            <person name="McMahon K.D."/>
            <person name="Konstantinidis K.T."/>
            <person name="Eloe-Fadrosh E.A."/>
            <person name="Kyrpides N.C."/>
            <person name="Woyke T."/>
        </authorList>
    </citation>
    <scope>NUCLEOTIDE SEQUENCE</scope>
    <source>
        <strain evidence="2">GVMAG-S-1102113-126</strain>
    </source>
</reference>
<dbReference type="EMBL" id="MN740845">
    <property type="protein sequence ID" value="QHU14690.1"/>
    <property type="molecule type" value="Genomic_DNA"/>
</dbReference>
<organism evidence="2">
    <name type="scientific">viral metagenome</name>
    <dbReference type="NCBI Taxonomy" id="1070528"/>
    <lineage>
        <taxon>unclassified sequences</taxon>
        <taxon>metagenomes</taxon>
        <taxon>organismal metagenomes</taxon>
    </lineage>
</organism>
<accession>A0A6C0KD76</accession>
<keyword evidence="1" id="KW-0472">Membrane</keyword>